<gene>
    <name evidence="2" type="ORF">SAMN05660350_02573</name>
</gene>
<reference evidence="2 3" key="1">
    <citation type="submission" date="2016-12" db="EMBL/GenBank/DDBJ databases">
        <authorList>
            <person name="Song W.-J."/>
            <person name="Kurnit D.M."/>
        </authorList>
    </citation>
    <scope>NUCLEOTIDE SEQUENCE [LARGE SCALE GENOMIC DNA]</scope>
    <source>
        <strain evidence="2 3">DSM 43162</strain>
    </source>
</reference>
<sequence>MRLRARRGLRPAALPGRHFLTGCFVFSAQGLGYAFVSANHPPQVRASALGRSAGAGRIGAIVGPVVTGALVTAGVAFPWGFSVFAAVGVLGSLGMTTTRIRRAVGAGR</sequence>
<dbReference type="Gene3D" id="1.20.1250.20">
    <property type="entry name" value="MFS general substrate transporter like domains"/>
    <property type="match status" value="1"/>
</dbReference>
<dbReference type="EMBL" id="FRDM01000011">
    <property type="protein sequence ID" value="SHN77824.1"/>
    <property type="molecule type" value="Genomic_DNA"/>
</dbReference>
<accession>A0A1M7U4J3</accession>
<evidence type="ECO:0000313" key="2">
    <source>
        <dbReference type="EMBL" id="SHN77824.1"/>
    </source>
</evidence>
<protein>
    <recommendedName>
        <fullName evidence="4">Major facilitator superfamily (MFS) profile domain-containing protein</fullName>
    </recommendedName>
</protein>
<keyword evidence="1" id="KW-0472">Membrane</keyword>
<evidence type="ECO:0000313" key="3">
    <source>
        <dbReference type="Proteomes" id="UP000184428"/>
    </source>
</evidence>
<dbReference type="AlphaFoldDB" id="A0A1M7U4J3"/>
<organism evidence="2 3">
    <name type="scientific">Geodermatophilus obscurus</name>
    <dbReference type="NCBI Taxonomy" id="1861"/>
    <lineage>
        <taxon>Bacteria</taxon>
        <taxon>Bacillati</taxon>
        <taxon>Actinomycetota</taxon>
        <taxon>Actinomycetes</taxon>
        <taxon>Geodermatophilales</taxon>
        <taxon>Geodermatophilaceae</taxon>
        <taxon>Geodermatophilus</taxon>
    </lineage>
</organism>
<keyword evidence="1" id="KW-0812">Transmembrane</keyword>
<dbReference type="Proteomes" id="UP000184428">
    <property type="component" value="Unassembled WGS sequence"/>
</dbReference>
<dbReference type="SUPFAM" id="SSF103473">
    <property type="entry name" value="MFS general substrate transporter"/>
    <property type="match status" value="1"/>
</dbReference>
<proteinExistence type="predicted"/>
<feature type="transmembrane region" description="Helical" evidence="1">
    <location>
        <begin position="70"/>
        <end position="93"/>
    </location>
</feature>
<evidence type="ECO:0000256" key="1">
    <source>
        <dbReference type="SAM" id="Phobius"/>
    </source>
</evidence>
<dbReference type="InterPro" id="IPR036259">
    <property type="entry name" value="MFS_trans_sf"/>
</dbReference>
<keyword evidence="1" id="KW-1133">Transmembrane helix</keyword>
<name>A0A1M7U4J3_9ACTN</name>
<evidence type="ECO:0008006" key="4">
    <source>
        <dbReference type="Google" id="ProtNLM"/>
    </source>
</evidence>